<name>A0A1E3VHV0_9HYPH</name>
<protein>
    <submittedName>
        <fullName evidence="1">Uncharacterized protein</fullName>
    </submittedName>
</protein>
<dbReference type="RefSeq" id="WP_069456583.1">
    <property type="nucleotide sequence ID" value="NZ_CP034911.1"/>
</dbReference>
<proteinExistence type="predicted"/>
<comment type="caution">
    <text evidence="1">The sequence shown here is derived from an EMBL/GenBank/DDBJ whole genome shotgun (WGS) entry which is preliminary data.</text>
</comment>
<evidence type="ECO:0000313" key="2">
    <source>
        <dbReference type="Proteomes" id="UP000094342"/>
    </source>
</evidence>
<dbReference type="OrthoDB" id="9759295at2"/>
<dbReference type="EMBL" id="LYBW01000031">
    <property type="protein sequence ID" value="ODR93170.1"/>
    <property type="molecule type" value="Genomic_DNA"/>
</dbReference>
<keyword evidence="2" id="KW-1185">Reference proteome</keyword>
<accession>A0A1E3VHV0</accession>
<dbReference type="Proteomes" id="UP000094342">
    <property type="component" value="Unassembled WGS sequence"/>
</dbReference>
<gene>
    <name evidence="1" type="ORF">A8M32_01220</name>
</gene>
<sequence>MPDATAPVDDDLEVDLEKLDRNRYAGILKRQDPVRERMIAREDAPDTQVIRSPILRRQEVREAFGADISALNQIILDSANAVCASHRRSRCACSALRAL</sequence>
<evidence type="ECO:0000313" key="1">
    <source>
        <dbReference type="EMBL" id="ODR93170.1"/>
    </source>
</evidence>
<reference evidence="2" key="1">
    <citation type="submission" date="2016-05" db="EMBL/GenBank/DDBJ databases">
        <authorList>
            <person name="Li Y."/>
        </authorList>
    </citation>
    <scope>NUCLEOTIDE SEQUENCE [LARGE SCALE GENOMIC DNA]</scope>
    <source>
        <strain evidence="2">YIC4027</strain>
    </source>
</reference>
<dbReference type="AlphaFoldDB" id="A0A1E3VHV0"/>
<organism evidence="1 2">
    <name type="scientific">Sinorhizobium alkalisoli</name>
    <dbReference type="NCBI Taxonomy" id="1752398"/>
    <lineage>
        <taxon>Bacteria</taxon>
        <taxon>Pseudomonadati</taxon>
        <taxon>Pseudomonadota</taxon>
        <taxon>Alphaproteobacteria</taxon>
        <taxon>Hyphomicrobiales</taxon>
        <taxon>Rhizobiaceae</taxon>
        <taxon>Sinorhizobium/Ensifer group</taxon>
        <taxon>Sinorhizobium</taxon>
    </lineage>
</organism>